<accession>A0A3N1XA78</accession>
<dbReference type="InterPro" id="IPR006145">
    <property type="entry name" value="PsdUridine_synth_RsuA/RluA"/>
</dbReference>
<dbReference type="Gene3D" id="3.30.2350.10">
    <property type="entry name" value="Pseudouridine synthase"/>
    <property type="match status" value="1"/>
</dbReference>
<organism evidence="5 6">
    <name type="scientific">Mobilisporobacter senegalensis</name>
    <dbReference type="NCBI Taxonomy" id="1329262"/>
    <lineage>
        <taxon>Bacteria</taxon>
        <taxon>Bacillati</taxon>
        <taxon>Bacillota</taxon>
        <taxon>Clostridia</taxon>
        <taxon>Lachnospirales</taxon>
        <taxon>Lachnospiraceae</taxon>
        <taxon>Mobilisporobacter</taxon>
    </lineage>
</organism>
<dbReference type="RefSeq" id="WP_123610642.1">
    <property type="nucleotide sequence ID" value="NZ_RJVG01000013.1"/>
</dbReference>
<dbReference type="AlphaFoldDB" id="A0A3N1XA78"/>
<evidence type="ECO:0000313" key="5">
    <source>
        <dbReference type="EMBL" id="ROR23643.1"/>
    </source>
</evidence>
<dbReference type="Pfam" id="PF00849">
    <property type="entry name" value="PseudoU_synth_2"/>
    <property type="match status" value="1"/>
</dbReference>
<sequence length="243" mass="28022">MNINILYEDNEIIVCEKPPGMPAQSDKSSDFDMVNYLKNYIFEKGGNPPYIGLIHRLDRPVGGIMVFAKTPHMAKTLSEQIRLKKITKKYLAVSTSDMSNELDNKKRLLTDYIAKDGRTNLSKITSQTDKNGKKAELYYKVLDVIKEEIDEDTKLSLIEIELLTGRHHQIRLQMSAHGNPLWGDTKYNPAFSDVLNNTRKWTDIALFAYQLEFSHPKSKEKMKFEIRPKAKPFINFKILETHA</sequence>
<proteinExistence type="predicted"/>
<gene>
    <name evidence="5" type="ORF">EDD66_11337</name>
</gene>
<keyword evidence="6" id="KW-1185">Reference proteome</keyword>
<dbReference type="GO" id="GO:0009982">
    <property type="term" value="F:pseudouridine synthase activity"/>
    <property type="evidence" value="ECO:0007669"/>
    <property type="project" value="InterPro"/>
</dbReference>
<dbReference type="Proteomes" id="UP000273083">
    <property type="component" value="Unassembled WGS sequence"/>
</dbReference>
<dbReference type="GO" id="GO:0003723">
    <property type="term" value="F:RNA binding"/>
    <property type="evidence" value="ECO:0007669"/>
    <property type="project" value="InterPro"/>
</dbReference>
<evidence type="ECO:0000256" key="2">
    <source>
        <dbReference type="ARBA" id="ARBA00031870"/>
    </source>
</evidence>
<protein>
    <recommendedName>
        <fullName evidence="2">RNA pseudouridylate synthase</fullName>
    </recommendedName>
    <alternativeName>
        <fullName evidence="3">RNA-uridine isomerase</fullName>
    </alternativeName>
</protein>
<dbReference type="PANTHER" id="PTHR21600:SF52">
    <property type="entry name" value="PSEUDOURIDINE SYNTHASE RSUA_RLUA-LIKE DOMAIN-CONTAINING PROTEIN"/>
    <property type="match status" value="1"/>
</dbReference>
<feature type="domain" description="Pseudouridine synthase RsuA/RluA-like" evidence="4">
    <location>
        <begin position="12"/>
        <end position="176"/>
    </location>
</feature>
<dbReference type="OrthoDB" id="9807829at2"/>
<comment type="catalytic activity">
    <reaction evidence="1">
        <text>a uridine in RNA = a pseudouridine in RNA</text>
        <dbReference type="Rhea" id="RHEA:48348"/>
        <dbReference type="Rhea" id="RHEA-COMP:12068"/>
        <dbReference type="Rhea" id="RHEA-COMP:12069"/>
        <dbReference type="ChEBI" id="CHEBI:65314"/>
        <dbReference type="ChEBI" id="CHEBI:65315"/>
    </reaction>
</comment>
<name>A0A3N1XA78_9FIRM</name>
<evidence type="ECO:0000256" key="1">
    <source>
        <dbReference type="ARBA" id="ARBA00000073"/>
    </source>
</evidence>
<dbReference type="InterPro" id="IPR050188">
    <property type="entry name" value="RluA_PseudoU_synthase"/>
</dbReference>
<dbReference type="GO" id="GO:0140098">
    <property type="term" value="F:catalytic activity, acting on RNA"/>
    <property type="evidence" value="ECO:0007669"/>
    <property type="project" value="UniProtKB-ARBA"/>
</dbReference>
<dbReference type="GO" id="GO:0000455">
    <property type="term" value="P:enzyme-directed rRNA pseudouridine synthesis"/>
    <property type="evidence" value="ECO:0007669"/>
    <property type="project" value="TreeGrafter"/>
</dbReference>
<dbReference type="InterPro" id="IPR020103">
    <property type="entry name" value="PsdUridine_synth_cat_dom_sf"/>
</dbReference>
<dbReference type="EMBL" id="RJVG01000013">
    <property type="protein sequence ID" value="ROR23643.1"/>
    <property type="molecule type" value="Genomic_DNA"/>
</dbReference>
<dbReference type="SUPFAM" id="SSF55120">
    <property type="entry name" value="Pseudouridine synthase"/>
    <property type="match status" value="1"/>
</dbReference>
<dbReference type="PANTHER" id="PTHR21600">
    <property type="entry name" value="MITOCHONDRIAL RNA PSEUDOURIDINE SYNTHASE"/>
    <property type="match status" value="1"/>
</dbReference>
<evidence type="ECO:0000256" key="3">
    <source>
        <dbReference type="ARBA" id="ARBA00033164"/>
    </source>
</evidence>
<comment type="caution">
    <text evidence="5">The sequence shown here is derived from an EMBL/GenBank/DDBJ whole genome shotgun (WGS) entry which is preliminary data.</text>
</comment>
<evidence type="ECO:0000259" key="4">
    <source>
        <dbReference type="Pfam" id="PF00849"/>
    </source>
</evidence>
<dbReference type="CDD" id="cd02869">
    <property type="entry name" value="PseudoU_synth_RluA_like"/>
    <property type="match status" value="1"/>
</dbReference>
<evidence type="ECO:0000313" key="6">
    <source>
        <dbReference type="Proteomes" id="UP000273083"/>
    </source>
</evidence>
<reference evidence="5 6" key="1">
    <citation type="submission" date="2018-11" db="EMBL/GenBank/DDBJ databases">
        <title>Genomic Encyclopedia of Type Strains, Phase IV (KMG-IV): sequencing the most valuable type-strain genomes for metagenomic binning, comparative biology and taxonomic classification.</title>
        <authorList>
            <person name="Goeker M."/>
        </authorList>
    </citation>
    <scope>NUCLEOTIDE SEQUENCE [LARGE SCALE GENOMIC DNA]</scope>
    <source>
        <strain evidence="5 6">DSM 26537</strain>
    </source>
</reference>